<feature type="transmembrane region" description="Helical" evidence="10">
    <location>
        <begin position="75"/>
        <end position="98"/>
    </location>
</feature>
<proteinExistence type="predicted"/>
<reference evidence="11 12" key="2">
    <citation type="journal article" date="2012" name="Stand. Genomic Sci.">
        <title>Complete genome sequence of the sulfate-reducing firmicute Desulfotomaculum ruminis type strain (DL(T)).</title>
        <authorList>
            <person name="Spring S."/>
            <person name="Visser M."/>
            <person name="Lu M."/>
            <person name="Copeland A."/>
            <person name="Lapidus A."/>
            <person name="Lucas S."/>
            <person name="Cheng J.F."/>
            <person name="Han C."/>
            <person name="Tapia R."/>
            <person name="Goodwin L.A."/>
            <person name="Pitluck S."/>
            <person name="Ivanova N."/>
            <person name="Land M."/>
            <person name="Hauser L."/>
            <person name="Larimer F."/>
            <person name="Rohde M."/>
            <person name="Goker M."/>
            <person name="Detter J.C."/>
            <person name="Kyrpides N.C."/>
            <person name="Woyke T."/>
            <person name="Schaap P.J."/>
            <person name="Plugge C.M."/>
            <person name="Muyzer G."/>
            <person name="Kuever J."/>
            <person name="Pereira I.A."/>
            <person name="Parshina S.N."/>
            <person name="Bernier-Latmani R."/>
            <person name="Stams A.J."/>
            <person name="Klenk H.P."/>
        </authorList>
    </citation>
    <scope>NUCLEOTIDE SEQUENCE [LARGE SCALE GENOMIC DNA]</scope>
    <source>
        <strain evidence="12">ATCC 23193 / DSM 2154 / NCIB 8452 / DL</strain>
    </source>
</reference>
<keyword evidence="8" id="KW-0406">Ion transport</keyword>
<keyword evidence="4" id="KW-0633">Potassium transport</keyword>
<dbReference type="GO" id="GO:0005886">
    <property type="term" value="C:plasma membrane"/>
    <property type="evidence" value="ECO:0007669"/>
    <property type="project" value="UniProtKB-SubCell"/>
</dbReference>
<sequence length="444" mass="48135">MQIITGFFRHPPRVLVAGFALVILTGALLLSLPLASASGQPTDFLTALFTATSAVCVTGLVVVDTGTYWSSFGHLVIIALIQVGGLGFVVMAVLFWLLMGRRVTFRERLLIQESLNVIDLSGLVRLVKKIILLTFSIQAVIALLLMLRWVPELGLGKGIWFGLFHGISAFNNAGFDLFGQFRSLTGYVNDPIVNIAIGVAIILGSIGFTVIFDLLNFRKRRRLSLHTKFTLVMTALLLLVGVGIIFLLELNNTLASLSPGGKLLASWFQSVSPRTAGYNTLDIAALRPATLFFLIIMMFIGGSPGSTAGGIKTTTFGMLGLTVLSLARGKEDAELFGRRIPKDQIYKGLGILLIAISWIVFATLLLSISEKADFLVVMFEVVSAYGTAGLSAGLTPELSPFGQVIIIFTMFLGRLGPLTITFALAARQLRKQHLRYPEERIIIG</sequence>
<evidence type="ECO:0000256" key="3">
    <source>
        <dbReference type="ARBA" id="ARBA00022475"/>
    </source>
</evidence>
<dbReference type="Proteomes" id="UP000009234">
    <property type="component" value="Chromosome"/>
</dbReference>
<dbReference type="EMBL" id="CP002780">
    <property type="protein sequence ID" value="AEG60704.1"/>
    <property type="molecule type" value="Genomic_DNA"/>
</dbReference>
<dbReference type="Pfam" id="PF02386">
    <property type="entry name" value="TrkH"/>
    <property type="match status" value="1"/>
</dbReference>
<feature type="transmembrane region" description="Helical" evidence="10">
    <location>
        <begin position="348"/>
        <end position="367"/>
    </location>
</feature>
<evidence type="ECO:0000313" key="11">
    <source>
        <dbReference type="EMBL" id="AEG60704.1"/>
    </source>
</evidence>
<keyword evidence="6" id="KW-0630">Potassium</keyword>
<feature type="transmembrane region" description="Helical" evidence="10">
    <location>
        <begin position="130"/>
        <end position="150"/>
    </location>
</feature>
<gene>
    <name evidence="11" type="ordered locus">Desru_2471</name>
</gene>
<organism evidence="11 12">
    <name type="scientific">Desulforamulus ruminis (strain ATCC 23193 / DSM 2154 / NCIMB 8452 / DL)</name>
    <name type="common">Desulfotomaculum ruminis</name>
    <dbReference type="NCBI Taxonomy" id="696281"/>
    <lineage>
        <taxon>Bacteria</taxon>
        <taxon>Bacillati</taxon>
        <taxon>Bacillota</taxon>
        <taxon>Clostridia</taxon>
        <taxon>Eubacteriales</taxon>
        <taxon>Peptococcaceae</taxon>
        <taxon>Desulforamulus</taxon>
    </lineage>
</organism>
<dbReference type="GO" id="GO:0015379">
    <property type="term" value="F:potassium:chloride symporter activity"/>
    <property type="evidence" value="ECO:0007669"/>
    <property type="project" value="InterPro"/>
</dbReference>
<dbReference type="eggNOG" id="COG0168">
    <property type="taxonomic scope" value="Bacteria"/>
</dbReference>
<dbReference type="GO" id="GO:0016787">
    <property type="term" value="F:hydrolase activity"/>
    <property type="evidence" value="ECO:0007669"/>
    <property type="project" value="UniProtKB-KW"/>
</dbReference>
<dbReference type="RefSeq" id="WP_013842460.1">
    <property type="nucleotide sequence ID" value="NC_015589.1"/>
</dbReference>
<keyword evidence="12" id="KW-1185">Reference proteome</keyword>
<dbReference type="NCBIfam" id="TIGR00933">
    <property type="entry name" value="2a38"/>
    <property type="match status" value="1"/>
</dbReference>
<evidence type="ECO:0000256" key="7">
    <source>
        <dbReference type="ARBA" id="ARBA00022989"/>
    </source>
</evidence>
<feature type="transmembrane region" description="Helical" evidence="10">
    <location>
        <begin position="44"/>
        <end position="63"/>
    </location>
</feature>
<protein>
    <submittedName>
        <fullName evidence="11">Potassium uptake protein, TrkH family</fullName>
        <ecNumber evidence="11">3.6.3.14</ecNumber>
    </submittedName>
</protein>
<evidence type="ECO:0000256" key="4">
    <source>
        <dbReference type="ARBA" id="ARBA00022538"/>
    </source>
</evidence>
<dbReference type="STRING" id="696281.Desru_2471"/>
<keyword evidence="9 10" id="KW-0472">Membrane</keyword>
<keyword evidence="5 10" id="KW-0812">Transmembrane</keyword>
<evidence type="ECO:0000256" key="1">
    <source>
        <dbReference type="ARBA" id="ARBA00004651"/>
    </source>
</evidence>
<evidence type="ECO:0000256" key="8">
    <source>
        <dbReference type="ARBA" id="ARBA00023065"/>
    </source>
</evidence>
<dbReference type="PANTHER" id="PTHR32024">
    <property type="entry name" value="TRK SYSTEM POTASSIUM UPTAKE PROTEIN TRKG-RELATED"/>
    <property type="match status" value="1"/>
</dbReference>
<evidence type="ECO:0000256" key="5">
    <source>
        <dbReference type="ARBA" id="ARBA00022692"/>
    </source>
</evidence>
<dbReference type="InterPro" id="IPR004772">
    <property type="entry name" value="TrkH"/>
</dbReference>
<dbReference type="AlphaFoldDB" id="F6DNY5"/>
<feature type="transmembrane region" description="Helical" evidence="10">
    <location>
        <begin position="283"/>
        <end position="302"/>
    </location>
</feature>
<keyword evidence="11" id="KW-0378">Hydrolase</keyword>
<evidence type="ECO:0000256" key="2">
    <source>
        <dbReference type="ARBA" id="ARBA00022448"/>
    </source>
</evidence>
<comment type="subcellular location">
    <subcellularLocation>
        <location evidence="1">Cell membrane</location>
        <topology evidence="1">Multi-pass membrane protein</topology>
    </subcellularLocation>
</comment>
<reference evidence="12" key="1">
    <citation type="submission" date="2011-05" db="EMBL/GenBank/DDBJ databases">
        <title>Complete sequence of Desulfotomaculum ruminis DSM 2154.</title>
        <authorList>
            <person name="Lucas S."/>
            <person name="Copeland A."/>
            <person name="Lapidus A."/>
            <person name="Cheng J.-F."/>
            <person name="Goodwin L."/>
            <person name="Pitluck S."/>
            <person name="Lu M."/>
            <person name="Detter J.C."/>
            <person name="Han C."/>
            <person name="Tapia R."/>
            <person name="Land M."/>
            <person name="Hauser L."/>
            <person name="Kyrpides N."/>
            <person name="Ivanova N."/>
            <person name="Mikhailova N."/>
            <person name="Pagani I."/>
            <person name="Stams A.J.M."/>
            <person name="Plugge C.M."/>
            <person name="Muyzer G."/>
            <person name="Kuever J."/>
            <person name="Parshina S.N."/>
            <person name="Ivanova A.E."/>
            <person name="Nazina T.N."/>
            <person name="Brambilla E."/>
            <person name="Spring S."/>
            <person name="Klenk H.-P."/>
            <person name="Woyke T."/>
        </authorList>
    </citation>
    <scope>NUCLEOTIDE SEQUENCE [LARGE SCALE GENOMIC DNA]</scope>
    <source>
        <strain evidence="12">ATCC 23193 / DSM 2154 / NCIB 8452 / DL</strain>
    </source>
</reference>
<dbReference type="PANTHER" id="PTHR32024:SF1">
    <property type="entry name" value="KTR SYSTEM POTASSIUM UPTAKE PROTEIN B"/>
    <property type="match status" value="1"/>
</dbReference>
<feature type="transmembrane region" description="Helical" evidence="10">
    <location>
        <begin position="401"/>
        <end position="426"/>
    </location>
</feature>
<name>F6DNY5_DESRL</name>
<dbReference type="EC" id="3.6.3.14" evidence="11"/>
<evidence type="ECO:0000256" key="6">
    <source>
        <dbReference type="ARBA" id="ARBA00022958"/>
    </source>
</evidence>
<feature type="transmembrane region" description="Helical" evidence="10">
    <location>
        <begin position="192"/>
        <end position="217"/>
    </location>
</feature>
<keyword evidence="3" id="KW-1003">Cell membrane</keyword>
<feature type="transmembrane region" description="Helical" evidence="10">
    <location>
        <begin position="229"/>
        <end position="248"/>
    </location>
</feature>
<evidence type="ECO:0000313" key="12">
    <source>
        <dbReference type="Proteomes" id="UP000009234"/>
    </source>
</evidence>
<dbReference type="KEGG" id="dru:Desru_2471"/>
<dbReference type="OrthoDB" id="9810952at2"/>
<keyword evidence="2" id="KW-0813">Transport</keyword>
<dbReference type="HOGENOM" id="CLU_026429_0_1_9"/>
<dbReference type="InterPro" id="IPR003445">
    <property type="entry name" value="Cat_transpt"/>
</dbReference>
<evidence type="ECO:0000256" key="9">
    <source>
        <dbReference type="ARBA" id="ARBA00023136"/>
    </source>
</evidence>
<evidence type="ECO:0000256" key="10">
    <source>
        <dbReference type="SAM" id="Phobius"/>
    </source>
</evidence>
<accession>F6DNY5</accession>
<keyword evidence="7 10" id="KW-1133">Transmembrane helix</keyword>
<feature type="transmembrane region" description="Helical" evidence="10">
    <location>
        <begin position="14"/>
        <end position="32"/>
    </location>
</feature>